<dbReference type="Proteomes" id="UP000076770">
    <property type="component" value="Chromosome i"/>
</dbReference>
<dbReference type="NCBIfam" id="NF010840">
    <property type="entry name" value="PRK14246.1"/>
    <property type="match status" value="1"/>
</dbReference>
<dbReference type="EMBL" id="LT549890">
    <property type="protein sequence ID" value="SAI84024.1"/>
    <property type="molecule type" value="Genomic_DNA"/>
</dbReference>
<dbReference type="GO" id="GO:0005315">
    <property type="term" value="F:phosphate transmembrane transporter activity"/>
    <property type="evidence" value="ECO:0007669"/>
    <property type="project" value="InterPro"/>
</dbReference>
<feature type="domain" description="ABC transporter" evidence="4">
    <location>
        <begin position="11"/>
        <end position="252"/>
    </location>
</feature>
<evidence type="ECO:0000313" key="6">
    <source>
        <dbReference type="Proteomes" id="UP000076770"/>
    </source>
</evidence>
<dbReference type="CDD" id="cd03260">
    <property type="entry name" value="ABC_PstB_phosphate_transporter"/>
    <property type="match status" value="1"/>
</dbReference>
<dbReference type="PANTHER" id="PTHR43423">
    <property type="entry name" value="ABC TRANSPORTER I FAMILY MEMBER 17"/>
    <property type="match status" value="1"/>
</dbReference>
<dbReference type="AlphaFoldDB" id="A0A157SY26"/>
<evidence type="ECO:0000256" key="1">
    <source>
        <dbReference type="ARBA" id="ARBA00022448"/>
    </source>
</evidence>
<dbReference type="RefSeq" id="WP_010923003.1">
    <property type="nucleotide sequence ID" value="NZ_LT549890.1"/>
</dbReference>
<name>A0A157SY26_SACSO</name>
<dbReference type="OMA" id="TMSIYEN"/>
<gene>
    <name evidence="5" type="ORF">SSOP1_0469</name>
</gene>
<dbReference type="Pfam" id="PF00005">
    <property type="entry name" value="ABC_tran"/>
    <property type="match status" value="1"/>
</dbReference>
<dbReference type="GeneID" id="7807109"/>
<protein>
    <submittedName>
        <fullName evidence="5">Phosphate ABC transporter ATP-binding protein</fullName>
    </submittedName>
</protein>
<dbReference type="InterPro" id="IPR003439">
    <property type="entry name" value="ABC_transporter-like_ATP-bd"/>
</dbReference>
<dbReference type="SMR" id="A0A157SY26"/>
<dbReference type="OrthoDB" id="31298at2157"/>
<dbReference type="GO" id="GO:0016020">
    <property type="term" value="C:membrane"/>
    <property type="evidence" value="ECO:0007669"/>
    <property type="project" value="InterPro"/>
</dbReference>
<evidence type="ECO:0000256" key="3">
    <source>
        <dbReference type="ARBA" id="ARBA00022840"/>
    </source>
</evidence>
<dbReference type="PROSITE" id="PS50893">
    <property type="entry name" value="ABC_TRANSPORTER_2"/>
    <property type="match status" value="1"/>
</dbReference>
<dbReference type="PATRIC" id="fig|2287.9.peg.476"/>
<proteinExistence type="predicted"/>
<organism evidence="5 6">
    <name type="scientific">Saccharolobus solfataricus</name>
    <name type="common">Sulfolobus solfataricus</name>
    <dbReference type="NCBI Taxonomy" id="2287"/>
    <lineage>
        <taxon>Archaea</taxon>
        <taxon>Thermoproteota</taxon>
        <taxon>Thermoprotei</taxon>
        <taxon>Sulfolobales</taxon>
        <taxon>Sulfolobaceae</taxon>
        <taxon>Saccharolobus</taxon>
    </lineage>
</organism>
<evidence type="ECO:0000313" key="5">
    <source>
        <dbReference type="EMBL" id="SAI84024.1"/>
    </source>
</evidence>
<dbReference type="SMART" id="SM00382">
    <property type="entry name" value="AAA"/>
    <property type="match status" value="1"/>
</dbReference>
<dbReference type="InterPro" id="IPR005670">
    <property type="entry name" value="PstB-like"/>
</dbReference>
<accession>A0A157SY26</accession>
<dbReference type="PANTHER" id="PTHR43423:SF1">
    <property type="entry name" value="ABC TRANSPORTER I FAMILY MEMBER 17"/>
    <property type="match status" value="1"/>
</dbReference>
<keyword evidence="1" id="KW-0813">Transport</keyword>
<evidence type="ECO:0000259" key="4">
    <source>
        <dbReference type="PROSITE" id="PS50893"/>
    </source>
</evidence>
<sequence>MEAGKSAEDVFNISRLYLYINDKAILKDITIKIPNNSIFGIMGPSGSGKSTLLKVLNRLIEIYDSKIKVDGKVLYFGKDIFQIDAIKLRKEVGMVFQQPNPFPHLSIYDNIAYPLKSHGIKEKREIKKIVEECLRKVGLWKEVYDRLNSPASQLSGGQQQRLTIARALALKPKVLLMDEPTSMIDIVNSQAIEKLITELKNEIAIVIVSHNPQQVARVADYVAFLYNGELVEWGSSNEIFTSPKNELTEKYVIGRIS</sequence>
<dbReference type="SUPFAM" id="SSF52540">
    <property type="entry name" value="P-loop containing nucleoside triphosphate hydrolases"/>
    <property type="match status" value="1"/>
</dbReference>
<dbReference type="InterPro" id="IPR027417">
    <property type="entry name" value="P-loop_NTPase"/>
</dbReference>
<dbReference type="InterPro" id="IPR017871">
    <property type="entry name" value="ABC_transporter-like_CS"/>
</dbReference>
<dbReference type="PROSITE" id="PS00211">
    <property type="entry name" value="ABC_TRANSPORTER_1"/>
    <property type="match status" value="1"/>
</dbReference>
<dbReference type="InterPro" id="IPR003593">
    <property type="entry name" value="AAA+_ATPase"/>
</dbReference>
<dbReference type="GO" id="GO:0016887">
    <property type="term" value="F:ATP hydrolysis activity"/>
    <property type="evidence" value="ECO:0007669"/>
    <property type="project" value="InterPro"/>
</dbReference>
<keyword evidence="2" id="KW-0547">Nucleotide-binding</keyword>
<evidence type="ECO:0000256" key="2">
    <source>
        <dbReference type="ARBA" id="ARBA00022741"/>
    </source>
</evidence>
<keyword evidence="3 5" id="KW-0067">ATP-binding</keyword>
<dbReference type="GO" id="GO:0035435">
    <property type="term" value="P:phosphate ion transmembrane transport"/>
    <property type="evidence" value="ECO:0007669"/>
    <property type="project" value="InterPro"/>
</dbReference>
<reference evidence="6" key="1">
    <citation type="submission" date="2016-04" db="EMBL/GenBank/DDBJ databases">
        <authorList>
            <person name="Shah S.A."/>
            <person name="Garrett R.A."/>
        </authorList>
    </citation>
    <scope>NUCLEOTIDE SEQUENCE [LARGE SCALE GENOMIC DNA]</scope>
    <source>
        <strain evidence="6">ATCC 35091 / DSM 1616 / JCM 8930 / NBRC 15331 / P1</strain>
    </source>
</reference>
<dbReference type="GO" id="GO:0005524">
    <property type="term" value="F:ATP binding"/>
    <property type="evidence" value="ECO:0007669"/>
    <property type="project" value="UniProtKB-KW"/>
</dbReference>
<dbReference type="Gene3D" id="3.40.50.300">
    <property type="entry name" value="P-loop containing nucleotide triphosphate hydrolases"/>
    <property type="match status" value="1"/>
</dbReference>